<evidence type="ECO:0000313" key="2">
    <source>
        <dbReference type="Proteomes" id="UP000600918"/>
    </source>
</evidence>
<dbReference type="Proteomes" id="UP000600918">
    <property type="component" value="Unassembled WGS sequence"/>
</dbReference>
<evidence type="ECO:0000313" key="1">
    <source>
        <dbReference type="EMBL" id="KAF7435121.1"/>
    </source>
</evidence>
<dbReference type="AlphaFoldDB" id="A0A834PBM3"/>
<name>A0A834PBM3_VESPE</name>
<dbReference type="EMBL" id="JACSDY010000002">
    <property type="protein sequence ID" value="KAF7435121.1"/>
    <property type="molecule type" value="Genomic_DNA"/>
</dbReference>
<reference evidence="1" key="1">
    <citation type="journal article" date="2020" name="G3 (Bethesda)">
        <title>High-Quality Assemblies for Three Invasive Social Wasps from the &lt;i&gt;Vespula&lt;/i&gt; Genus.</title>
        <authorList>
            <person name="Harrop T.W.R."/>
            <person name="Guhlin J."/>
            <person name="McLaughlin G.M."/>
            <person name="Permina E."/>
            <person name="Stockwell P."/>
            <person name="Gilligan J."/>
            <person name="Le Lec M.F."/>
            <person name="Gruber M.A.M."/>
            <person name="Quinn O."/>
            <person name="Lovegrove M."/>
            <person name="Duncan E.J."/>
            <person name="Remnant E.J."/>
            <person name="Van Eeckhoven J."/>
            <person name="Graham B."/>
            <person name="Knapp R.A."/>
            <person name="Langford K.W."/>
            <person name="Kronenberg Z."/>
            <person name="Press M.O."/>
            <person name="Eacker S.M."/>
            <person name="Wilson-Rankin E.E."/>
            <person name="Purcell J."/>
            <person name="Lester P.J."/>
            <person name="Dearden P.K."/>
        </authorList>
    </citation>
    <scope>NUCLEOTIDE SEQUENCE</scope>
    <source>
        <strain evidence="1">Volc-1</strain>
    </source>
</reference>
<sequence length="98" mass="10538">MTAAGARVSGSPANFRGRTMEALNAPAKVELTVLQLRANKSVLWSPESVNERHRKCCCRVEEKEKGEEGRGIYPTPPQLPVCLGLTAKGTECSSGAPR</sequence>
<protein>
    <submittedName>
        <fullName evidence="1">Uncharacterized protein</fullName>
    </submittedName>
</protein>
<proteinExistence type="predicted"/>
<organism evidence="1 2">
    <name type="scientific">Vespula pensylvanica</name>
    <name type="common">Western yellow jacket</name>
    <name type="synonym">Wasp</name>
    <dbReference type="NCBI Taxonomy" id="30213"/>
    <lineage>
        <taxon>Eukaryota</taxon>
        <taxon>Metazoa</taxon>
        <taxon>Ecdysozoa</taxon>
        <taxon>Arthropoda</taxon>
        <taxon>Hexapoda</taxon>
        <taxon>Insecta</taxon>
        <taxon>Pterygota</taxon>
        <taxon>Neoptera</taxon>
        <taxon>Endopterygota</taxon>
        <taxon>Hymenoptera</taxon>
        <taxon>Apocrita</taxon>
        <taxon>Aculeata</taxon>
        <taxon>Vespoidea</taxon>
        <taxon>Vespidae</taxon>
        <taxon>Vespinae</taxon>
        <taxon>Vespula</taxon>
    </lineage>
</organism>
<keyword evidence="2" id="KW-1185">Reference proteome</keyword>
<gene>
    <name evidence="1" type="ORF">H0235_003312</name>
</gene>
<comment type="caution">
    <text evidence="1">The sequence shown here is derived from an EMBL/GenBank/DDBJ whole genome shotgun (WGS) entry which is preliminary data.</text>
</comment>
<accession>A0A834PBM3</accession>